<dbReference type="InterPro" id="IPR004838">
    <property type="entry name" value="NHTrfase_class1_PyrdxlP-BS"/>
</dbReference>
<dbReference type="AlphaFoldDB" id="A0A2U9R835"/>
<evidence type="ECO:0000256" key="4">
    <source>
        <dbReference type="ARBA" id="ARBA00022679"/>
    </source>
</evidence>
<dbReference type="Proteomes" id="UP000249293">
    <property type="component" value="Chromosome 4"/>
</dbReference>
<accession>A0A2U9R835</accession>
<protein>
    <recommendedName>
        <fullName evidence="6">Aminotransferase class I/classII large domain-containing protein</fullName>
    </recommendedName>
</protein>
<keyword evidence="3" id="KW-0032">Aminotransferase</keyword>
<comment type="cofactor">
    <cofactor evidence="1">
        <name>pyridoxal 5'-phosphate</name>
        <dbReference type="ChEBI" id="CHEBI:597326"/>
    </cofactor>
</comment>
<dbReference type="Pfam" id="PF00155">
    <property type="entry name" value="Aminotran_1_2"/>
    <property type="match status" value="1"/>
</dbReference>
<sequence length="438" mass="49503">MKLSRTTRSFFRTMSTLPTHNQYFQVGGKDIWSFINETAAAKAAKSGDGVANLGQGFFSYSPPQFAIDSAKEAFEVAADNQYAPAQGKPVLIESLVKHYSGELGYQLSKDQVLVTTGANEGMFAAFFGLLNRGDEVIVFEPFFDQYIPNIEMAGGVVKYVKLHAPKDFDTRIVDANEYYIDWEELENAITSKTKMVVLNTPHNPIGKVFSKEELTRIGNLAIKHNFVILSDEVYENLYFNIDSFPRIASFEDEELRRRVLFVGSAGKSFAATGWRIGWVIGSLELMPYVRAAHTRICFSSPAPIQVAVSKSIEIADSGDYFSQMREEYAVKYQILENAFKELQIPYTRADGGYFLLVNFKKVKLPDSYKWPDSIEGKPRDFKLAYFLIEEFGVVAIPPTEFYRSGELELQDCLRFAVCKDDRVLQDAARRLKGLAQYL</sequence>
<dbReference type="Gene3D" id="3.90.1150.10">
    <property type="entry name" value="Aspartate Aminotransferase, domain 1"/>
    <property type="match status" value="1"/>
</dbReference>
<dbReference type="PROSITE" id="PS00105">
    <property type="entry name" value="AA_TRANSFER_CLASS_1"/>
    <property type="match status" value="1"/>
</dbReference>
<evidence type="ECO:0000256" key="1">
    <source>
        <dbReference type="ARBA" id="ARBA00001933"/>
    </source>
</evidence>
<comment type="similarity">
    <text evidence="2">Belongs to the class-I pyridoxal-phosphate-dependent aminotransferase family.</text>
</comment>
<dbReference type="GO" id="GO:0005739">
    <property type="term" value="C:mitochondrion"/>
    <property type="evidence" value="ECO:0007669"/>
    <property type="project" value="TreeGrafter"/>
</dbReference>
<organism evidence="7 8">
    <name type="scientific">Pichia kudriavzevii</name>
    <name type="common">Yeast</name>
    <name type="synonym">Issatchenkia orientalis</name>
    <dbReference type="NCBI Taxonomy" id="4909"/>
    <lineage>
        <taxon>Eukaryota</taxon>
        <taxon>Fungi</taxon>
        <taxon>Dikarya</taxon>
        <taxon>Ascomycota</taxon>
        <taxon>Saccharomycotina</taxon>
        <taxon>Pichiomycetes</taxon>
        <taxon>Pichiales</taxon>
        <taxon>Pichiaceae</taxon>
        <taxon>Pichia</taxon>
    </lineage>
</organism>
<keyword evidence="5" id="KW-0663">Pyridoxal phosphate</keyword>
<evidence type="ECO:0000256" key="2">
    <source>
        <dbReference type="ARBA" id="ARBA00007441"/>
    </source>
</evidence>
<evidence type="ECO:0000313" key="8">
    <source>
        <dbReference type="Proteomes" id="UP000249293"/>
    </source>
</evidence>
<dbReference type="Gene3D" id="3.40.640.10">
    <property type="entry name" value="Type I PLP-dependent aspartate aminotransferase-like (Major domain)"/>
    <property type="match status" value="1"/>
</dbReference>
<reference evidence="7 8" key="1">
    <citation type="submission" date="2018-06" db="EMBL/GenBank/DDBJ databases">
        <title>Population genomics shows no distinction between pathogenic Candida krusei and environmental Pichia kudriavzevii: One species, four names.</title>
        <authorList>
            <person name="Douglass A.P."/>
            <person name="Offei B."/>
            <person name="Braun-Galleani S."/>
            <person name="Coughlan A.Y."/>
            <person name="Martos A."/>
            <person name="Ortiz-Merino R.A."/>
            <person name="Byrne K.P."/>
            <person name="Wolfe K.H."/>
        </authorList>
    </citation>
    <scope>NUCLEOTIDE SEQUENCE [LARGE SCALE GENOMIC DNA]</scope>
    <source>
        <strain evidence="7 8">CBS573</strain>
    </source>
</reference>
<dbReference type="KEGG" id="pkz:C5L36_0D02840"/>
<dbReference type="InterPro" id="IPR015424">
    <property type="entry name" value="PyrdxlP-dep_Trfase"/>
</dbReference>
<proteinExistence type="inferred from homology"/>
<keyword evidence="4" id="KW-0808">Transferase</keyword>
<feature type="domain" description="Aminotransferase class I/classII large" evidence="6">
    <location>
        <begin position="50"/>
        <end position="431"/>
    </location>
</feature>
<dbReference type="GO" id="GO:0016212">
    <property type="term" value="F:kynurenine-oxoglutarate transaminase activity"/>
    <property type="evidence" value="ECO:0007669"/>
    <property type="project" value="TreeGrafter"/>
</dbReference>
<dbReference type="InterPro" id="IPR004839">
    <property type="entry name" value="Aminotransferase_I/II_large"/>
</dbReference>
<gene>
    <name evidence="7" type="ORF">C5L36_0D02840</name>
</gene>
<dbReference type="GO" id="GO:0030170">
    <property type="term" value="F:pyridoxal phosphate binding"/>
    <property type="evidence" value="ECO:0007669"/>
    <property type="project" value="InterPro"/>
</dbReference>
<dbReference type="GeneID" id="40385371"/>
<dbReference type="FunFam" id="3.40.640.10:FF:000024">
    <property type="entry name" value="Kynurenine--oxoglutarate transaminase 3"/>
    <property type="match status" value="1"/>
</dbReference>
<dbReference type="InterPro" id="IPR015421">
    <property type="entry name" value="PyrdxlP-dep_Trfase_major"/>
</dbReference>
<dbReference type="SUPFAM" id="SSF53383">
    <property type="entry name" value="PLP-dependent transferases"/>
    <property type="match status" value="1"/>
</dbReference>
<dbReference type="InterPro" id="IPR015422">
    <property type="entry name" value="PyrdxlP-dep_Trfase_small"/>
</dbReference>
<keyword evidence="8" id="KW-1185">Reference proteome</keyword>
<dbReference type="STRING" id="4909.A0A2U9R835"/>
<name>A0A2U9R835_PICKU</name>
<evidence type="ECO:0000256" key="5">
    <source>
        <dbReference type="ARBA" id="ARBA00022898"/>
    </source>
</evidence>
<dbReference type="VEuPathDB" id="FungiDB:C5L36_0D02840"/>
<dbReference type="OrthoDB" id="2414662at2759"/>
<evidence type="ECO:0000259" key="6">
    <source>
        <dbReference type="Pfam" id="PF00155"/>
    </source>
</evidence>
<dbReference type="PANTHER" id="PTHR43807:SF20">
    <property type="entry name" value="FI04487P"/>
    <property type="match status" value="1"/>
</dbReference>
<dbReference type="RefSeq" id="XP_029323019.1">
    <property type="nucleotide sequence ID" value="XM_029467159.1"/>
</dbReference>
<evidence type="ECO:0000313" key="7">
    <source>
        <dbReference type="EMBL" id="AWU77542.1"/>
    </source>
</evidence>
<dbReference type="EMBL" id="CP028776">
    <property type="protein sequence ID" value="AWU77542.1"/>
    <property type="molecule type" value="Genomic_DNA"/>
</dbReference>
<evidence type="ECO:0000256" key="3">
    <source>
        <dbReference type="ARBA" id="ARBA00022576"/>
    </source>
</evidence>
<dbReference type="InterPro" id="IPR051326">
    <property type="entry name" value="Kynurenine-oxoglutarate_AT"/>
</dbReference>
<dbReference type="PANTHER" id="PTHR43807">
    <property type="entry name" value="FI04487P"/>
    <property type="match status" value="1"/>
</dbReference>
<dbReference type="CDD" id="cd00609">
    <property type="entry name" value="AAT_like"/>
    <property type="match status" value="1"/>
</dbReference>